<dbReference type="PROSITE" id="PS50110">
    <property type="entry name" value="RESPONSE_REGULATORY"/>
    <property type="match status" value="1"/>
</dbReference>
<dbReference type="CDD" id="cd17535">
    <property type="entry name" value="REC_NarL-like"/>
    <property type="match status" value="1"/>
</dbReference>
<keyword evidence="3" id="KW-0238">DNA-binding</keyword>
<evidence type="ECO:0000256" key="5">
    <source>
        <dbReference type="PROSITE-ProRule" id="PRU00169"/>
    </source>
</evidence>
<evidence type="ECO:0000259" key="7">
    <source>
        <dbReference type="PROSITE" id="PS50110"/>
    </source>
</evidence>
<proteinExistence type="predicted"/>
<dbReference type="InterPro" id="IPR000792">
    <property type="entry name" value="Tscrpt_reg_LuxR_C"/>
</dbReference>
<protein>
    <submittedName>
        <fullName evidence="8">Response regulator transcription factor</fullName>
    </submittedName>
</protein>
<feature type="domain" description="HTH luxR-type" evidence="6">
    <location>
        <begin position="153"/>
        <end position="218"/>
    </location>
</feature>
<dbReference type="Pfam" id="PF00196">
    <property type="entry name" value="GerE"/>
    <property type="match status" value="1"/>
</dbReference>
<dbReference type="InterPro" id="IPR016032">
    <property type="entry name" value="Sig_transdc_resp-reg_C-effctor"/>
</dbReference>
<evidence type="ECO:0000256" key="2">
    <source>
        <dbReference type="ARBA" id="ARBA00023015"/>
    </source>
</evidence>
<keyword evidence="9" id="KW-1185">Reference proteome</keyword>
<evidence type="ECO:0000256" key="4">
    <source>
        <dbReference type="ARBA" id="ARBA00023163"/>
    </source>
</evidence>
<dbReference type="PANTHER" id="PTHR43214:SF24">
    <property type="entry name" value="TRANSCRIPTIONAL REGULATORY PROTEIN NARL-RELATED"/>
    <property type="match status" value="1"/>
</dbReference>
<reference evidence="8" key="1">
    <citation type="submission" date="2022-10" db="EMBL/GenBank/DDBJ databases">
        <title>The complete genomes of actinobacterial strains from the NBC collection.</title>
        <authorList>
            <person name="Joergensen T.S."/>
            <person name="Alvarez Arevalo M."/>
            <person name="Sterndorff E.B."/>
            <person name="Faurdal D."/>
            <person name="Vuksanovic O."/>
            <person name="Mourched A.-S."/>
            <person name="Charusanti P."/>
            <person name="Shaw S."/>
            <person name="Blin K."/>
            <person name="Weber T."/>
        </authorList>
    </citation>
    <scope>NUCLEOTIDE SEQUENCE</scope>
    <source>
        <strain evidence="8">NBC_00222</strain>
    </source>
</reference>
<dbReference type="PROSITE" id="PS50043">
    <property type="entry name" value="HTH_LUXR_2"/>
    <property type="match status" value="1"/>
</dbReference>
<dbReference type="SUPFAM" id="SSF46894">
    <property type="entry name" value="C-terminal effector domain of the bipartite response regulators"/>
    <property type="match status" value="1"/>
</dbReference>
<dbReference type="RefSeq" id="WP_328953139.1">
    <property type="nucleotide sequence ID" value="NZ_CP108110.1"/>
</dbReference>
<organism evidence="8 9">
    <name type="scientific">Kitasatospora purpeofusca</name>
    <dbReference type="NCBI Taxonomy" id="67352"/>
    <lineage>
        <taxon>Bacteria</taxon>
        <taxon>Bacillati</taxon>
        <taxon>Actinomycetota</taxon>
        <taxon>Actinomycetes</taxon>
        <taxon>Kitasatosporales</taxon>
        <taxon>Streptomycetaceae</taxon>
        <taxon>Kitasatospora</taxon>
    </lineage>
</organism>
<evidence type="ECO:0000256" key="3">
    <source>
        <dbReference type="ARBA" id="ARBA00023125"/>
    </source>
</evidence>
<dbReference type="SUPFAM" id="SSF52172">
    <property type="entry name" value="CheY-like"/>
    <property type="match status" value="1"/>
</dbReference>
<dbReference type="EMBL" id="CP108110">
    <property type="protein sequence ID" value="WUQ82071.1"/>
    <property type="molecule type" value="Genomic_DNA"/>
</dbReference>
<dbReference type="SMART" id="SM00421">
    <property type="entry name" value="HTH_LUXR"/>
    <property type="match status" value="1"/>
</dbReference>
<dbReference type="PANTHER" id="PTHR43214">
    <property type="entry name" value="TWO-COMPONENT RESPONSE REGULATOR"/>
    <property type="match status" value="1"/>
</dbReference>
<evidence type="ECO:0000313" key="9">
    <source>
        <dbReference type="Proteomes" id="UP001432222"/>
    </source>
</evidence>
<keyword evidence="2" id="KW-0805">Transcription regulation</keyword>
<feature type="domain" description="Response regulatory" evidence="7">
    <location>
        <begin position="4"/>
        <end position="122"/>
    </location>
</feature>
<name>A0ABZ1TTZ7_9ACTN</name>
<dbReference type="InterPro" id="IPR011006">
    <property type="entry name" value="CheY-like_superfamily"/>
</dbReference>
<sequence length="231" mass="24520">MTIRVLLADDQALLRGAFRVLIDAEDDMEVVGEAADGREAVELARATRPDVVLMDIRMPGVDGLSATAAICGDPDLAGTRVLILTTFEIDEYVAQALRAGAGGFLGKDAEPTELLAALRRVAGGEPLLSAAATRAVIDRLLAQPDPDRAPAAAPERLAALTAREREVMAMAATGLSNEEIAARMYVSPFTVRTHVHRAMAKLDARDRAQLVALAYQTGLVRTPRPTSGPND</sequence>
<dbReference type="InterPro" id="IPR001789">
    <property type="entry name" value="Sig_transdc_resp-reg_receiver"/>
</dbReference>
<feature type="modified residue" description="4-aspartylphosphate" evidence="5">
    <location>
        <position position="55"/>
    </location>
</feature>
<keyword evidence="4" id="KW-0804">Transcription</keyword>
<dbReference type="PRINTS" id="PR00038">
    <property type="entry name" value="HTHLUXR"/>
</dbReference>
<dbReference type="SMART" id="SM00448">
    <property type="entry name" value="REC"/>
    <property type="match status" value="1"/>
</dbReference>
<gene>
    <name evidence="8" type="ORF">OHA16_03195</name>
</gene>
<dbReference type="Proteomes" id="UP001432222">
    <property type="component" value="Chromosome"/>
</dbReference>
<keyword evidence="1 5" id="KW-0597">Phosphoprotein</keyword>
<accession>A0ABZ1TTZ7</accession>
<dbReference type="Pfam" id="PF00072">
    <property type="entry name" value="Response_reg"/>
    <property type="match status" value="1"/>
</dbReference>
<evidence type="ECO:0000313" key="8">
    <source>
        <dbReference type="EMBL" id="WUQ82071.1"/>
    </source>
</evidence>
<evidence type="ECO:0000259" key="6">
    <source>
        <dbReference type="PROSITE" id="PS50043"/>
    </source>
</evidence>
<evidence type="ECO:0000256" key="1">
    <source>
        <dbReference type="ARBA" id="ARBA00022553"/>
    </source>
</evidence>
<dbReference type="CDD" id="cd06170">
    <property type="entry name" value="LuxR_C_like"/>
    <property type="match status" value="1"/>
</dbReference>
<dbReference type="Gene3D" id="3.40.50.2300">
    <property type="match status" value="1"/>
</dbReference>
<dbReference type="InterPro" id="IPR058245">
    <property type="entry name" value="NreC/VraR/RcsB-like_REC"/>
</dbReference>
<dbReference type="InterPro" id="IPR039420">
    <property type="entry name" value="WalR-like"/>
</dbReference>
<dbReference type="PROSITE" id="PS00622">
    <property type="entry name" value="HTH_LUXR_1"/>
    <property type="match status" value="1"/>
</dbReference>